<sequence>MSLCVKLKPYNRTCSATTGGIARVWIFDGEDFDFTQAAPAVDGTVAPYTVIALSEDAVAADGALMYPIRFDKKTAEYTYTQSRNGCSVKYAHKLEFQLAELSQLIANWNIAVDKAGCCCGVGLVIQMNSGKILIAGEKYVNGAAISIPLEMQQDGSTGTSGKLMDDPNSQTAIMVGDYNRPLFEYTGTVQSIIDLETA</sequence>
<keyword evidence="2" id="KW-1185">Reference proteome</keyword>
<dbReference type="EMBL" id="VWSH01000004">
    <property type="protein sequence ID" value="KAA5532649.1"/>
    <property type="molecule type" value="Genomic_DNA"/>
</dbReference>
<reference evidence="1 2" key="1">
    <citation type="submission" date="2019-09" db="EMBL/GenBank/DDBJ databases">
        <title>Genome sequence and assembly of Taibaiella sp.</title>
        <authorList>
            <person name="Chhetri G."/>
        </authorList>
    </citation>
    <scope>NUCLEOTIDE SEQUENCE [LARGE SCALE GENOMIC DNA]</scope>
    <source>
        <strain evidence="1 2">KVB11</strain>
    </source>
</reference>
<dbReference type="AlphaFoldDB" id="A0A5M6CHM7"/>
<organism evidence="1 2">
    <name type="scientific">Taibaiella lutea</name>
    <dbReference type="NCBI Taxonomy" id="2608001"/>
    <lineage>
        <taxon>Bacteria</taxon>
        <taxon>Pseudomonadati</taxon>
        <taxon>Bacteroidota</taxon>
        <taxon>Chitinophagia</taxon>
        <taxon>Chitinophagales</taxon>
        <taxon>Chitinophagaceae</taxon>
        <taxon>Taibaiella</taxon>
    </lineage>
</organism>
<protein>
    <submittedName>
        <fullName evidence="1">Uncharacterized protein</fullName>
    </submittedName>
</protein>
<accession>A0A5M6CHM7</accession>
<dbReference type="Proteomes" id="UP000323632">
    <property type="component" value="Unassembled WGS sequence"/>
</dbReference>
<comment type="caution">
    <text evidence="1">The sequence shown here is derived from an EMBL/GenBank/DDBJ whole genome shotgun (WGS) entry which is preliminary data.</text>
</comment>
<evidence type="ECO:0000313" key="2">
    <source>
        <dbReference type="Proteomes" id="UP000323632"/>
    </source>
</evidence>
<name>A0A5M6CHM7_9BACT</name>
<evidence type="ECO:0000313" key="1">
    <source>
        <dbReference type="EMBL" id="KAA5532649.1"/>
    </source>
</evidence>
<dbReference type="RefSeq" id="WP_150034201.1">
    <property type="nucleotide sequence ID" value="NZ_VWSH01000004.1"/>
</dbReference>
<proteinExistence type="predicted"/>
<gene>
    <name evidence="1" type="ORF">F0919_17870</name>
</gene>